<dbReference type="InterPro" id="IPR004358">
    <property type="entry name" value="Sig_transdc_His_kin-like_C"/>
</dbReference>
<dbReference type="Gene3D" id="1.10.287.130">
    <property type="match status" value="1"/>
</dbReference>
<dbReference type="Gene3D" id="3.30.565.10">
    <property type="entry name" value="Histidine kinase-like ATPase, C-terminal domain"/>
    <property type="match status" value="1"/>
</dbReference>
<dbReference type="AlphaFoldDB" id="A0A7C3KJJ8"/>
<dbReference type="SUPFAM" id="SSF47384">
    <property type="entry name" value="Homodimeric domain of signal transducing histidine kinase"/>
    <property type="match status" value="1"/>
</dbReference>
<dbReference type="InterPro" id="IPR036890">
    <property type="entry name" value="HATPase_C_sf"/>
</dbReference>
<dbReference type="InterPro" id="IPR011006">
    <property type="entry name" value="CheY-like_superfamily"/>
</dbReference>
<dbReference type="SUPFAM" id="SSF52172">
    <property type="entry name" value="CheY-like"/>
    <property type="match status" value="1"/>
</dbReference>
<dbReference type="InterPro" id="IPR003661">
    <property type="entry name" value="HisK_dim/P_dom"/>
</dbReference>
<dbReference type="PRINTS" id="PR00344">
    <property type="entry name" value="BCTRLSENSOR"/>
</dbReference>
<keyword evidence="7" id="KW-0902">Two-component regulatory system</keyword>
<evidence type="ECO:0000259" key="10">
    <source>
        <dbReference type="PROSITE" id="PS50109"/>
    </source>
</evidence>
<dbReference type="SMART" id="SM00387">
    <property type="entry name" value="HATPase_c"/>
    <property type="match status" value="1"/>
</dbReference>
<evidence type="ECO:0000256" key="6">
    <source>
        <dbReference type="ARBA" id="ARBA00022777"/>
    </source>
</evidence>
<dbReference type="InterPro" id="IPR005467">
    <property type="entry name" value="His_kinase_dom"/>
</dbReference>
<feature type="domain" description="Histidine kinase" evidence="10">
    <location>
        <begin position="259"/>
        <end position="477"/>
    </location>
</feature>
<dbReference type="EMBL" id="DSRU01000408">
    <property type="protein sequence ID" value="HFN01409.1"/>
    <property type="molecule type" value="Genomic_DNA"/>
</dbReference>
<evidence type="ECO:0000256" key="2">
    <source>
        <dbReference type="ARBA" id="ARBA00006402"/>
    </source>
</evidence>
<dbReference type="SMART" id="SM00448">
    <property type="entry name" value="REC"/>
    <property type="match status" value="1"/>
</dbReference>
<evidence type="ECO:0000256" key="8">
    <source>
        <dbReference type="ARBA" id="ARBA00074306"/>
    </source>
</evidence>
<dbReference type="PANTHER" id="PTHR43047:SF63">
    <property type="entry name" value="HISTIDINE KINASE"/>
    <property type="match status" value="1"/>
</dbReference>
<dbReference type="PROSITE" id="PS50110">
    <property type="entry name" value="RESPONSE_REGULATORY"/>
    <property type="match status" value="1"/>
</dbReference>
<dbReference type="Pfam" id="PF00512">
    <property type="entry name" value="HisKA"/>
    <property type="match status" value="1"/>
</dbReference>
<dbReference type="PROSITE" id="PS50109">
    <property type="entry name" value="HIS_KIN"/>
    <property type="match status" value="1"/>
</dbReference>
<dbReference type="GO" id="GO:0005886">
    <property type="term" value="C:plasma membrane"/>
    <property type="evidence" value="ECO:0007669"/>
    <property type="project" value="TreeGrafter"/>
</dbReference>
<dbReference type="CDD" id="cd00082">
    <property type="entry name" value="HisKA"/>
    <property type="match status" value="1"/>
</dbReference>
<dbReference type="SUPFAM" id="SSF55874">
    <property type="entry name" value="ATPase domain of HSP90 chaperone/DNA topoisomerase II/histidine kinase"/>
    <property type="match status" value="1"/>
</dbReference>
<evidence type="ECO:0000256" key="4">
    <source>
        <dbReference type="ARBA" id="ARBA00022553"/>
    </source>
</evidence>
<comment type="caution">
    <text evidence="12">The sequence shown here is derived from an EMBL/GenBank/DDBJ whole genome shotgun (WGS) entry which is preliminary data.</text>
</comment>
<evidence type="ECO:0000313" key="12">
    <source>
        <dbReference type="EMBL" id="HFN01409.1"/>
    </source>
</evidence>
<dbReference type="PANTHER" id="PTHR43047">
    <property type="entry name" value="TWO-COMPONENT HISTIDINE PROTEIN KINASE"/>
    <property type="match status" value="1"/>
</dbReference>
<evidence type="ECO:0000256" key="5">
    <source>
        <dbReference type="ARBA" id="ARBA00022679"/>
    </source>
</evidence>
<dbReference type="GO" id="GO:0000155">
    <property type="term" value="F:phosphorelay sensor kinase activity"/>
    <property type="evidence" value="ECO:0007669"/>
    <property type="project" value="InterPro"/>
</dbReference>
<dbReference type="FunFam" id="3.30.565.10:FF:000010">
    <property type="entry name" value="Sensor histidine kinase RcsC"/>
    <property type="match status" value="1"/>
</dbReference>
<accession>A0A7C3KJJ8</accession>
<feature type="modified residue" description="4-aspartylphosphate" evidence="9">
    <location>
        <position position="561"/>
    </location>
</feature>
<gene>
    <name evidence="12" type="ORF">ENR64_27425</name>
</gene>
<evidence type="ECO:0000256" key="7">
    <source>
        <dbReference type="ARBA" id="ARBA00023012"/>
    </source>
</evidence>
<dbReference type="SMART" id="SM00388">
    <property type="entry name" value="HisKA"/>
    <property type="match status" value="1"/>
</dbReference>
<dbReference type="CDD" id="cd16922">
    <property type="entry name" value="HATPase_EvgS-ArcB-TorS-like"/>
    <property type="match status" value="1"/>
</dbReference>
<dbReference type="InterPro" id="IPR036097">
    <property type="entry name" value="HisK_dim/P_sf"/>
</dbReference>
<evidence type="ECO:0000256" key="3">
    <source>
        <dbReference type="ARBA" id="ARBA00012438"/>
    </source>
</evidence>
<comment type="catalytic activity">
    <reaction evidence="1">
        <text>ATP + protein L-histidine = ADP + protein N-phospho-L-histidine.</text>
        <dbReference type="EC" id="2.7.13.3"/>
    </reaction>
</comment>
<dbReference type="InterPro" id="IPR001789">
    <property type="entry name" value="Sig_transdc_resp-reg_receiver"/>
</dbReference>
<keyword evidence="4 9" id="KW-0597">Phosphoprotein</keyword>
<comment type="similarity">
    <text evidence="2">In the N-terminal section; belongs to the phytochrome family.</text>
</comment>
<proteinExistence type="inferred from homology"/>
<feature type="domain" description="Response regulatory" evidence="11">
    <location>
        <begin position="512"/>
        <end position="628"/>
    </location>
</feature>
<dbReference type="FunFam" id="1.10.287.130:FF:000001">
    <property type="entry name" value="Two-component sensor histidine kinase"/>
    <property type="match status" value="1"/>
</dbReference>
<evidence type="ECO:0000259" key="11">
    <source>
        <dbReference type="PROSITE" id="PS50110"/>
    </source>
</evidence>
<dbReference type="GO" id="GO:0009927">
    <property type="term" value="F:histidine phosphotransfer kinase activity"/>
    <property type="evidence" value="ECO:0007669"/>
    <property type="project" value="TreeGrafter"/>
</dbReference>
<dbReference type="EC" id="2.7.13.3" evidence="3"/>
<dbReference type="InterPro" id="IPR003594">
    <property type="entry name" value="HATPase_dom"/>
</dbReference>
<keyword evidence="6" id="KW-0418">Kinase</keyword>
<evidence type="ECO:0000256" key="1">
    <source>
        <dbReference type="ARBA" id="ARBA00000085"/>
    </source>
</evidence>
<dbReference type="Pfam" id="PF02518">
    <property type="entry name" value="HATPase_c"/>
    <property type="match status" value="1"/>
</dbReference>
<keyword evidence="5" id="KW-0808">Transferase</keyword>
<dbReference type="Pfam" id="PF00072">
    <property type="entry name" value="Response_reg"/>
    <property type="match status" value="1"/>
</dbReference>
<reference evidence="12" key="1">
    <citation type="journal article" date="2020" name="mSystems">
        <title>Genome- and Community-Level Interaction Insights into Carbon Utilization and Element Cycling Functions of Hydrothermarchaeota in Hydrothermal Sediment.</title>
        <authorList>
            <person name="Zhou Z."/>
            <person name="Liu Y."/>
            <person name="Xu W."/>
            <person name="Pan J."/>
            <person name="Luo Z.H."/>
            <person name="Li M."/>
        </authorList>
    </citation>
    <scope>NUCLEOTIDE SEQUENCE [LARGE SCALE GENOMIC DNA]</scope>
    <source>
        <strain evidence="12">SpSt-418</strain>
    </source>
</reference>
<sequence>MLAAPLVGCPFSRQVMRMVLSRLNSSEHEPSIFMGASNSPTQSIWDLQLCHEQCLGTLAHQLSATVSAALEAATQNHYVDLAATHQSILEAFLNTLGQALDQATLAIATCSTTQSSEYVIDHAVLTLGGVLQNLKRAELSDKAAQLAIGRTFSFQQLKQLQNDLPINLWQISSSQTEINYLIIHWHSPIEQRPVNGTYRHSFRQAHLQKLLIQRALHQAGAALKQVAMIANLCEQQSQLITQNQVLEQANQRKSQFLANTSHEIRTPLCSILGFTHLLKEQGYDPADDRQQEYLNIILSSGQHLLALINDILDLSKVEANQLDILHEPVDLHKICQTSLTLVKEKARDKGLQLRLEIAPEVDFLLADPLRLKQMLFNLLSNAVKFTQRGTVGVRVNASDNMVHLTVWDTGMGIPSEKRQMLFRPYAQLDDESIRQGEGTGLGLALTQKLVELHGGSITVFSRVNYGTQFTISLPKAPVCSITESDKQAQAPSKPVTNGQPVPAAADLEPKFPILLVEDNDNNARLLTTYLNKLGYSTVWVANESEMWQTLERSQPALILMDVCLPHTDGLGLIQKIRAIAEFQTLPIIAQTALAMAGDRETCLAAGADAYLAKPFDLDKLAHLVAQFAPVDSRDLV</sequence>
<organism evidence="12">
    <name type="scientific">Oscillatoriales cyanobacterium SpSt-418</name>
    <dbReference type="NCBI Taxonomy" id="2282169"/>
    <lineage>
        <taxon>Bacteria</taxon>
        <taxon>Bacillati</taxon>
        <taxon>Cyanobacteriota</taxon>
        <taxon>Cyanophyceae</taxon>
        <taxon>Oscillatoriophycideae</taxon>
        <taxon>Oscillatoriales</taxon>
    </lineage>
</organism>
<protein>
    <recommendedName>
        <fullName evidence="8">Circadian input-output histidine kinase CikA</fullName>
        <ecNumber evidence="3">2.7.13.3</ecNumber>
    </recommendedName>
</protein>
<name>A0A7C3KJJ8_9CYAN</name>
<dbReference type="Gene3D" id="3.40.50.2300">
    <property type="match status" value="1"/>
</dbReference>
<evidence type="ECO:0000256" key="9">
    <source>
        <dbReference type="PROSITE-ProRule" id="PRU00169"/>
    </source>
</evidence>